<dbReference type="Gene3D" id="1.20.120.530">
    <property type="entry name" value="GntR ligand-binding domain-like"/>
    <property type="match status" value="1"/>
</dbReference>
<keyword evidence="1" id="KW-0805">Transcription regulation</keyword>
<dbReference type="InterPro" id="IPR036390">
    <property type="entry name" value="WH_DNA-bd_sf"/>
</dbReference>
<dbReference type="InterPro" id="IPR000524">
    <property type="entry name" value="Tscrpt_reg_HTH_GntR"/>
</dbReference>
<keyword evidence="2" id="KW-0238">DNA-binding</keyword>
<dbReference type="CDD" id="cd07377">
    <property type="entry name" value="WHTH_GntR"/>
    <property type="match status" value="1"/>
</dbReference>
<dbReference type="PANTHER" id="PTHR43537">
    <property type="entry name" value="TRANSCRIPTIONAL REGULATOR, GNTR FAMILY"/>
    <property type="match status" value="1"/>
</dbReference>
<sequence length="220" mass="26346">MLTKINSETLYRELLRRIIDLELYPGMRISENAVSEEFDVSRSVVRNAFARLAQSKLLKVYPQRGTYVNLVDLNYIRKALLIRVSVEKEMLRRFMRQADKEETLKKMERNLEEQRKYYDEKRYIDKFRLLDEEFHNLIIASQGSEDILYLMDTHLLHIARWRNIYVRSGVYLAILVDQHTRILEAIWEDDLDKALEATEIHIDTVHDMVVIDPDFADYFQ</sequence>
<dbReference type="RefSeq" id="WP_126464560.1">
    <property type="nucleotide sequence ID" value="NZ_JAUSWF010000005.1"/>
</dbReference>
<organism evidence="5 6">
    <name type="scientific">Aedoeadaptatus ivorii</name>
    <dbReference type="NCBI Taxonomy" id="54006"/>
    <lineage>
        <taxon>Bacteria</taxon>
        <taxon>Bacillati</taxon>
        <taxon>Bacillota</taxon>
        <taxon>Tissierellia</taxon>
        <taxon>Tissierellales</taxon>
        <taxon>Peptoniphilaceae</taxon>
        <taxon>Aedoeadaptatus</taxon>
    </lineage>
</organism>
<evidence type="ECO:0000313" key="5">
    <source>
        <dbReference type="EMBL" id="VEJ34281.1"/>
    </source>
</evidence>
<dbReference type="GO" id="GO:0003700">
    <property type="term" value="F:DNA-binding transcription factor activity"/>
    <property type="evidence" value="ECO:0007669"/>
    <property type="project" value="InterPro"/>
</dbReference>
<dbReference type="KEGG" id="piv:NCTC13079_00073"/>
<dbReference type="Gene3D" id="1.10.10.10">
    <property type="entry name" value="Winged helix-like DNA-binding domain superfamily/Winged helix DNA-binding domain"/>
    <property type="match status" value="1"/>
</dbReference>
<dbReference type="SUPFAM" id="SSF46785">
    <property type="entry name" value="Winged helix' DNA-binding domain"/>
    <property type="match status" value="1"/>
</dbReference>
<proteinExistence type="predicted"/>
<evidence type="ECO:0000256" key="2">
    <source>
        <dbReference type="ARBA" id="ARBA00023125"/>
    </source>
</evidence>
<keyword evidence="6" id="KW-1185">Reference proteome</keyword>
<dbReference type="PROSITE" id="PS50949">
    <property type="entry name" value="HTH_GNTR"/>
    <property type="match status" value="1"/>
</dbReference>
<evidence type="ECO:0000259" key="4">
    <source>
        <dbReference type="PROSITE" id="PS50949"/>
    </source>
</evidence>
<dbReference type="Pfam" id="PF00392">
    <property type="entry name" value="GntR"/>
    <property type="match status" value="1"/>
</dbReference>
<protein>
    <submittedName>
        <fullName evidence="5">Uncharacterized HTH-type transcriptional regulator ydfH</fullName>
    </submittedName>
</protein>
<accession>A0A3S5C206</accession>
<reference evidence="5 6" key="1">
    <citation type="submission" date="2018-12" db="EMBL/GenBank/DDBJ databases">
        <authorList>
            <consortium name="Pathogen Informatics"/>
        </authorList>
    </citation>
    <scope>NUCLEOTIDE SEQUENCE [LARGE SCALE GENOMIC DNA]</scope>
    <source>
        <strain evidence="5 6">NCTC13079</strain>
    </source>
</reference>
<dbReference type="SUPFAM" id="SSF48008">
    <property type="entry name" value="GntR ligand-binding domain-like"/>
    <property type="match status" value="1"/>
</dbReference>
<evidence type="ECO:0000256" key="1">
    <source>
        <dbReference type="ARBA" id="ARBA00023015"/>
    </source>
</evidence>
<keyword evidence="3" id="KW-0804">Transcription</keyword>
<dbReference type="AlphaFoldDB" id="A0A3S5C206"/>
<dbReference type="InterPro" id="IPR008920">
    <property type="entry name" value="TF_FadR/GntR_C"/>
</dbReference>
<dbReference type="SMART" id="SM00895">
    <property type="entry name" value="FCD"/>
    <property type="match status" value="1"/>
</dbReference>
<dbReference type="Proteomes" id="UP000269544">
    <property type="component" value="Chromosome"/>
</dbReference>
<dbReference type="InterPro" id="IPR011711">
    <property type="entry name" value="GntR_C"/>
</dbReference>
<dbReference type="EMBL" id="LR134523">
    <property type="protein sequence ID" value="VEJ34281.1"/>
    <property type="molecule type" value="Genomic_DNA"/>
</dbReference>
<evidence type="ECO:0000313" key="6">
    <source>
        <dbReference type="Proteomes" id="UP000269544"/>
    </source>
</evidence>
<evidence type="ECO:0000256" key="3">
    <source>
        <dbReference type="ARBA" id="ARBA00023163"/>
    </source>
</evidence>
<gene>
    <name evidence="5" type="primary">ydfH</name>
    <name evidence="5" type="ORF">NCTC13079_00073</name>
</gene>
<dbReference type="Pfam" id="PF07729">
    <property type="entry name" value="FCD"/>
    <property type="match status" value="1"/>
</dbReference>
<dbReference type="InterPro" id="IPR036388">
    <property type="entry name" value="WH-like_DNA-bd_sf"/>
</dbReference>
<dbReference type="OrthoDB" id="9781630at2"/>
<dbReference type="PANTHER" id="PTHR43537:SF5">
    <property type="entry name" value="UXU OPERON TRANSCRIPTIONAL REGULATOR"/>
    <property type="match status" value="1"/>
</dbReference>
<dbReference type="GO" id="GO:0003677">
    <property type="term" value="F:DNA binding"/>
    <property type="evidence" value="ECO:0007669"/>
    <property type="project" value="UniProtKB-KW"/>
</dbReference>
<feature type="domain" description="HTH gntR-type" evidence="4">
    <location>
        <begin position="4"/>
        <end position="71"/>
    </location>
</feature>
<dbReference type="SMART" id="SM00345">
    <property type="entry name" value="HTH_GNTR"/>
    <property type="match status" value="1"/>
</dbReference>
<name>A0A3S5C206_9FIRM</name>